<name>A0A850RCV5_9LACO</name>
<dbReference type="EMBL" id="JABZEC010000004">
    <property type="protein sequence ID" value="NVY96598.1"/>
    <property type="molecule type" value="Genomic_DNA"/>
</dbReference>
<keyword evidence="3" id="KW-1185">Reference proteome</keyword>
<evidence type="ECO:0000313" key="3">
    <source>
        <dbReference type="Proteomes" id="UP000563523"/>
    </source>
</evidence>
<dbReference type="Proteomes" id="UP000563523">
    <property type="component" value="Unassembled WGS sequence"/>
</dbReference>
<gene>
    <name evidence="2" type="ORF">HU830_05410</name>
</gene>
<dbReference type="AlphaFoldDB" id="A0A850RCV5"/>
<feature type="transmembrane region" description="Helical" evidence="1">
    <location>
        <begin position="74"/>
        <end position="97"/>
    </location>
</feature>
<keyword evidence="1" id="KW-1133">Transmembrane helix</keyword>
<dbReference type="RefSeq" id="WP_176942761.1">
    <property type="nucleotide sequence ID" value="NZ_JABZEC010000004.1"/>
</dbReference>
<keyword evidence="1" id="KW-0472">Membrane</keyword>
<accession>A0A850RCV5</accession>
<organism evidence="2 3">
    <name type="scientific">Bombilactobacillus apium</name>
    <dbReference type="NCBI Taxonomy" id="2675299"/>
    <lineage>
        <taxon>Bacteria</taxon>
        <taxon>Bacillati</taxon>
        <taxon>Bacillota</taxon>
        <taxon>Bacilli</taxon>
        <taxon>Lactobacillales</taxon>
        <taxon>Lactobacillaceae</taxon>
        <taxon>Bombilactobacillus</taxon>
    </lineage>
</organism>
<feature type="transmembrane region" description="Helical" evidence="1">
    <location>
        <begin position="24"/>
        <end position="53"/>
    </location>
</feature>
<evidence type="ECO:0000313" key="2">
    <source>
        <dbReference type="EMBL" id="NVY96598.1"/>
    </source>
</evidence>
<comment type="caution">
    <text evidence="2">The sequence shown here is derived from an EMBL/GenBank/DDBJ whole genome shotgun (WGS) entry which is preliminary data.</text>
</comment>
<protein>
    <submittedName>
        <fullName evidence="2">Uncharacterized protein</fullName>
    </submittedName>
</protein>
<proteinExistence type="predicted"/>
<reference evidence="2 3" key="1">
    <citation type="submission" date="2020-06" db="EMBL/GenBank/DDBJ databases">
        <authorList>
            <person name="Kang J."/>
        </authorList>
    </citation>
    <scope>NUCLEOTIDE SEQUENCE [LARGE SCALE GENOMIC DNA]</scope>
    <source>
        <strain evidence="2 3">DCY120</strain>
    </source>
</reference>
<evidence type="ECO:0000256" key="1">
    <source>
        <dbReference type="SAM" id="Phobius"/>
    </source>
</evidence>
<keyword evidence="1" id="KW-0812">Transmembrane</keyword>
<sequence>MNTVISRFVVGYQLSGFSKELKKIIPISIVSVLVVSLFIHSALLASALGVSVGRAAAIAQAAYDAWRAGQSIRAAVGAAAGAGLVGIAVSFILGWGVNRVLGSAWLKGM</sequence>